<evidence type="ECO:0000313" key="1">
    <source>
        <dbReference type="EMBL" id="MEY8016948.1"/>
    </source>
</evidence>
<protein>
    <submittedName>
        <fullName evidence="1">Uncharacterized protein</fullName>
    </submittedName>
</protein>
<reference evidence="1 2" key="1">
    <citation type="submission" date="2024-08" db="EMBL/GenBank/DDBJ databases">
        <title>Mycobacterium servetensis sp. nov., a novel rapid-growing mycobacterial species recovered from a human patient in Zaragoza, Spain.</title>
        <authorList>
            <person name="Tristancho-Baro A.I."/>
            <person name="Buenestado-Serrano S."/>
            <person name="Garcia De Viedma D."/>
            <person name="Milagro-Beamonte A."/>
            <person name="Burillo N."/>
            <person name="Sanz S."/>
            <person name="Lopez-Calleja A.I."/>
            <person name="Penas-Utrilla D."/>
            <person name="Guardingo M."/>
            <person name="Garcia M.J."/>
            <person name="Vinuelas-Bayon J."/>
        </authorList>
    </citation>
    <scope>NUCLEOTIDE SEQUENCE [LARGE SCALE GENOMIC DNA]</scope>
    <source>
        <strain evidence="2">HUMS_12744610</strain>
    </source>
</reference>
<name>A0ABV4C829_9MYCO</name>
<organism evidence="1 2">
    <name type="scientific">Mycobacterium servetii</name>
    <dbReference type="NCBI Taxonomy" id="3237418"/>
    <lineage>
        <taxon>Bacteria</taxon>
        <taxon>Bacillati</taxon>
        <taxon>Actinomycetota</taxon>
        <taxon>Actinomycetes</taxon>
        <taxon>Mycobacteriales</taxon>
        <taxon>Mycobacteriaceae</taxon>
        <taxon>Mycobacterium</taxon>
    </lineage>
</organism>
<dbReference type="EMBL" id="JBGEDP010000001">
    <property type="protein sequence ID" value="MEY8016948.1"/>
    <property type="molecule type" value="Genomic_DNA"/>
</dbReference>
<gene>
    <name evidence="1" type="ORF">AB8998_19080</name>
</gene>
<comment type="caution">
    <text evidence="1">The sequence shown here is derived from an EMBL/GenBank/DDBJ whole genome shotgun (WGS) entry which is preliminary data.</text>
</comment>
<keyword evidence="2" id="KW-1185">Reference proteome</keyword>
<proteinExistence type="predicted"/>
<accession>A0ABV4C829</accession>
<evidence type="ECO:0000313" key="2">
    <source>
        <dbReference type="Proteomes" id="UP001564760"/>
    </source>
</evidence>
<dbReference type="RefSeq" id="WP_369739295.1">
    <property type="nucleotide sequence ID" value="NZ_JBGEDP010000001.1"/>
</dbReference>
<dbReference type="Proteomes" id="UP001564760">
    <property type="component" value="Unassembled WGS sequence"/>
</dbReference>
<sequence>MAIAELTMTDLFRAMELTGVFSNALPDGVFARKDTLLVWQVTHAQPTDIGVPHLLRARGRWWCPSYFERVARKACPQLPGRAA</sequence>